<dbReference type="Proteomes" id="UP000004995">
    <property type="component" value="Unassembled WGS sequence"/>
</dbReference>
<reference evidence="1" key="2">
    <citation type="submission" date="2018-08" db="UniProtKB">
        <authorList>
            <consortium name="EnsemblPlants"/>
        </authorList>
    </citation>
    <scope>IDENTIFICATION</scope>
    <source>
        <strain evidence="1">Yugu1</strain>
    </source>
</reference>
<dbReference type="AlphaFoldDB" id="K3YBL8"/>
<reference evidence="2" key="1">
    <citation type="journal article" date="2012" name="Nat. Biotechnol.">
        <title>Reference genome sequence of the model plant Setaria.</title>
        <authorList>
            <person name="Bennetzen J.L."/>
            <person name="Schmutz J."/>
            <person name="Wang H."/>
            <person name="Percifield R."/>
            <person name="Hawkins J."/>
            <person name="Pontaroli A.C."/>
            <person name="Estep M."/>
            <person name="Feng L."/>
            <person name="Vaughn J.N."/>
            <person name="Grimwood J."/>
            <person name="Jenkins J."/>
            <person name="Barry K."/>
            <person name="Lindquist E."/>
            <person name="Hellsten U."/>
            <person name="Deshpande S."/>
            <person name="Wang X."/>
            <person name="Wu X."/>
            <person name="Mitros T."/>
            <person name="Triplett J."/>
            <person name="Yang X."/>
            <person name="Ye C.Y."/>
            <person name="Mauro-Herrera M."/>
            <person name="Wang L."/>
            <person name="Li P."/>
            <person name="Sharma M."/>
            <person name="Sharma R."/>
            <person name="Ronald P.C."/>
            <person name="Panaud O."/>
            <person name="Kellogg E.A."/>
            <person name="Brutnell T.P."/>
            <person name="Doust A.N."/>
            <person name="Tuskan G.A."/>
            <person name="Rokhsar D."/>
            <person name="Devos K.M."/>
        </authorList>
    </citation>
    <scope>NUCLEOTIDE SEQUENCE [LARGE SCALE GENOMIC DNA]</scope>
    <source>
        <strain evidence="2">cv. Yugu1</strain>
    </source>
</reference>
<proteinExistence type="predicted"/>
<sequence length="54" mass="6328">MNSQKGKMGSNRSLQVCIYVDSLIQRARRFYKKITSGFYFHVFQRASCLFCKGK</sequence>
<evidence type="ECO:0000313" key="1">
    <source>
        <dbReference type="EnsemblPlants" id="KQK97318"/>
    </source>
</evidence>
<dbReference type="HOGENOM" id="CLU_3053998_0_0_1"/>
<dbReference type="Gramene" id="KQK97318">
    <property type="protein sequence ID" value="KQK97318"/>
    <property type="gene ID" value="SETIT_011612mg"/>
</dbReference>
<protein>
    <submittedName>
        <fullName evidence="1">Uncharacterized protein</fullName>
    </submittedName>
</protein>
<dbReference type="InParanoid" id="K3YBL8"/>
<organism evidence="1 2">
    <name type="scientific">Setaria italica</name>
    <name type="common">Foxtail millet</name>
    <name type="synonym">Panicum italicum</name>
    <dbReference type="NCBI Taxonomy" id="4555"/>
    <lineage>
        <taxon>Eukaryota</taxon>
        <taxon>Viridiplantae</taxon>
        <taxon>Streptophyta</taxon>
        <taxon>Embryophyta</taxon>
        <taxon>Tracheophyta</taxon>
        <taxon>Spermatophyta</taxon>
        <taxon>Magnoliopsida</taxon>
        <taxon>Liliopsida</taxon>
        <taxon>Poales</taxon>
        <taxon>Poaceae</taxon>
        <taxon>PACMAD clade</taxon>
        <taxon>Panicoideae</taxon>
        <taxon>Panicodae</taxon>
        <taxon>Paniceae</taxon>
        <taxon>Cenchrinae</taxon>
        <taxon>Setaria</taxon>
    </lineage>
</organism>
<keyword evidence="2" id="KW-1185">Reference proteome</keyword>
<accession>K3YBL8</accession>
<dbReference type="EMBL" id="AGNK02004354">
    <property type="status" value="NOT_ANNOTATED_CDS"/>
    <property type="molecule type" value="Genomic_DNA"/>
</dbReference>
<dbReference type="EnsemblPlants" id="KQK97318">
    <property type="protein sequence ID" value="KQK97318"/>
    <property type="gene ID" value="SETIT_011612mg"/>
</dbReference>
<evidence type="ECO:0000313" key="2">
    <source>
        <dbReference type="Proteomes" id="UP000004995"/>
    </source>
</evidence>
<name>K3YBL8_SETIT</name>